<proteinExistence type="inferred from homology"/>
<dbReference type="SUPFAM" id="SSF52540">
    <property type="entry name" value="P-loop containing nucleoside triphosphate hydrolases"/>
    <property type="match status" value="1"/>
</dbReference>
<evidence type="ECO:0000256" key="8">
    <source>
        <dbReference type="ARBA" id="ARBA00022840"/>
    </source>
</evidence>
<dbReference type="SMART" id="SM00382">
    <property type="entry name" value="AAA"/>
    <property type="match status" value="1"/>
</dbReference>
<reference evidence="15" key="1">
    <citation type="submission" date="2017-01" db="EMBL/GenBank/DDBJ databases">
        <authorList>
            <person name="Varghese N."/>
            <person name="Submissions S."/>
        </authorList>
    </citation>
    <scope>NUCLEOTIDE SEQUENCE [LARGE SCALE GENOMIC DNA]</scope>
    <source>
        <strain evidence="15">DSM 21054</strain>
    </source>
</reference>
<dbReference type="GO" id="GO:0003677">
    <property type="term" value="F:DNA binding"/>
    <property type="evidence" value="ECO:0007669"/>
    <property type="project" value="InterPro"/>
</dbReference>
<keyword evidence="5" id="KW-0479">Metal-binding</keyword>
<evidence type="ECO:0000256" key="5">
    <source>
        <dbReference type="ARBA" id="ARBA00022723"/>
    </source>
</evidence>
<evidence type="ECO:0000256" key="7">
    <source>
        <dbReference type="ARBA" id="ARBA00022833"/>
    </source>
</evidence>
<comment type="function">
    <text evidence="11">DNA polymerase III is a complex, multichain enzyme responsible for most of the replicative synthesis in bacteria. This DNA polymerase also exhibits 3' to 5' exonuclease activity.</text>
</comment>
<evidence type="ECO:0000256" key="2">
    <source>
        <dbReference type="ARBA" id="ARBA00022679"/>
    </source>
</evidence>
<dbReference type="Gene3D" id="1.20.272.10">
    <property type="match status" value="1"/>
</dbReference>
<sequence>MCLVFRTDAGKGGGNFKDIESGVFCFKKYLAVDMDKFIVSARKYRPQEFDTVVGQAHITTTLKNAIKNSQLAHAFLFCGPRGVGKTTCARILAKTINCESLKPDGEACNQCNSCRTFNEGTSLNIHELDAASNNSVDDIRSLVEQVRFAPQAGKYKVYIVDEVHMLSASAFNAFLKTLEEPPSYAIFILATTEKHKILPTILSRCQIFDFKRITGNDTVDHLQSIADKEEIKAEKGALQVIAQKSEGCMRDALSILDKIVSFTNGEVTYHNTLEHLNILDHDYFFRLLDYLMQQDLAGAMLLYDEINRKGFEGDLVLNGFAEFIRNLLVCKDPRAAVLLDVVEGMQNKYTSTAAKANGAYLVSALNILNEAEIHFKMARNKRLHVELTLIKLNFLQQALELSVENGVVAKKKRIDGPLALKVRMIPSLQQKTAAATVGAKLYIDNQGGVARPPQPNGGASGGSMHNGNGGFTNGGTSTAGNPGMNNVVVNTGAAVAEPQGRAPVVPMNRTALPAKGKKSLLDTLRDKYGDQYQIEEVKEALPLSMERLREVWDAYAQKLEGMQKPSAANTFRLSKINIESEVRFSVTVNSLIQQTFIEQERIILLDTIQQHFYNRSIAYYVILNEEEEAEEVPVNLGLNSRQKFDKLSDTYPWLRELKDRLKLELDY</sequence>
<comment type="similarity">
    <text evidence="1 11">Belongs to the DnaX/STICHEL family.</text>
</comment>
<dbReference type="Gene3D" id="1.10.8.60">
    <property type="match status" value="1"/>
</dbReference>
<dbReference type="CDD" id="cd18137">
    <property type="entry name" value="HLD_clamp_pol_III_gamma_tau"/>
    <property type="match status" value="1"/>
</dbReference>
<evidence type="ECO:0000256" key="1">
    <source>
        <dbReference type="ARBA" id="ARBA00006360"/>
    </source>
</evidence>
<dbReference type="AlphaFoldDB" id="A0A1N7Q7N5"/>
<evidence type="ECO:0000256" key="10">
    <source>
        <dbReference type="ARBA" id="ARBA00049244"/>
    </source>
</evidence>
<dbReference type="InterPro" id="IPR027417">
    <property type="entry name" value="P-loop_NTPase"/>
</dbReference>
<dbReference type="InterPro" id="IPR008921">
    <property type="entry name" value="DNA_pol3_clamp-load_cplx_C"/>
</dbReference>
<keyword evidence="15" id="KW-1185">Reference proteome</keyword>
<keyword evidence="9 11" id="KW-0239">DNA-directed DNA polymerase</keyword>
<dbReference type="EMBL" id="FTOR01000004">
    <property type="protein sequence ID" value="SIT18841.1"/>
    <property type="molecule type" value="Genomic_DNA"/>
</dbReference>
<dbReference type="NCBIfam" id="NF004046">
    <property type="entry name" value="PRK05563.1"/>
    <property type="match status" value="1"/>
</dbReference>
<organism evidence="14 15">
    <name type="scientific">Filimonas lacunae</name>
    <dbReference type="NCBI Taxonomy" id="477680"/>
    <lineage>
        <taxon>Bacteria</taxon>
        <taxon>Pseudomonadati</taxon>
        <taxon>Bacteroidota</taxon>
        <taxon>Chitinophagia</taxon>
        <taxon>Chitinophagales</taxon>
        <taxon>Chitinophagaceae</taxon>
        <taxon>Filimonas</taxon>
    </lineage>
</organism>
<evidence type="ECO:0000256" key="9">
    <source>
        <dbReference type="ARBA" id="ARBA00022932"/>
    </source>
</evidence>
<comment type="catalytic activity">
    <reaction evidence="10 11">
        <text>DNA(n) + a 2'-deoxyribonucleoside 5'-triphosphate = DNA(n+1) + diphosphate</text>
        <dbReference type="Rhea" id="RHEA:22508"/>
        <dbReference type="Rhea" id="RHEA-COMP:17339"/>
        <dbReference type="Rhea" id="RHEA-COMP:17340"/>
        <dbReference type="ChEBI" id="CHEBI:33019"/>
        <dbReference type="ChEBI" id="CHEBI:61560"/>
        <dbReference type="ChEBI" id="CHEBI:173112"/>
        <dbReference type="EC" id="2.7.7.7"/>
    </reaction>
</comment>
<gene>
    <name evidence="11" type="primary">dnaX</name>
    <name evidence="14" type="ORF">SAMN05421788_104480</name>
</gene>
<dbReference type="GO" id="GO:0006261">
    <property type="term" value="P:DNA-templated DNA replication"/>
    <property type="evidence" value="ECO:0007669"/>
    <property type="project" value="TreeGrafter"/>
</dbReference>
<dbReference type="InterPro" id="IPR022754">
    <property type="entry name" value="DNA_pol_III_gamma-3"/>
</dbReference>
<dbReference type="GO" id="GO:0046872">
    <property type="term" value="F:metal ion binding"/>
    <property type="evidence" value="ECO:0007669"/>
    <property type="project" value="UniProtKB-KW"/>
</dbReference>
<dbReference type="EC" id="2.7.7.7" evidence="11"/>
<dbReference type="Gene3D" id="3.40.50.300">
    <property type="entry name" value="P-loop containing nucleotide triphosphate hydrolases"/>
    <property type="match status" value="1"/>
</dbReference>
<dbReference type="PANTHER" id="PTHR11669:SF0">
    <property type="entry name" value="PROTEIN STICHEL-LIKE 2"/>
    <property type="match status" value="1"/>
</dbReference>
<dbReference type="InterPro" id="IPR001270">
    <property type="entry name" value="ClpA/B"/>
</dbReference>
<keyword evidence="6 11" id="KW-0547">Nucleotide-binding</keyword>
<dbReference type="FunFam" id="1.10.8.60:FF:000013">
    <property type="entry name" value="DNA polymerase III subunit gamma/tau"/>
    <property type="match status" value="1"/>
</dbReference>
<dbReference type="InterPro" id="IPR045085">
    <property type="entry name" value="HLD_clamp_pol_III_gamma_tau"/>
</dbReference>
<evidence type="ECO:0000259" key="13">
    <source>
        <dbReference type="SMART" id="SM00382"/>
    </source>
</evidence>
<dbReference type="NCBIfam" id="NF011531">
    <property type="entry name" value="PRK14971.1"/>
    <property type="match status" value="1"/>
</dbReference>
<dbReference type="PRINTS" id="PR00300">
    <property type="entry name" value="CLPPROTEASEA"/>
</dbReference>
<dbReference type="InterPro" id="IPR050238">
    <property type="entry name" value="DNA_Rep/Repair_Clamp_Loader"/>
</dbReference>
<dbReference type="STRING" id="477680.SAMN05421788_104480"/>
<keyword evidence="8 11" id="KW-0067">ATP-binding</keyword>
<evidence type="ECO:0000313" key="14">
    <source>
        <dbReference type="EMBL" id="SIT18841.1"/>
    </source>
</evidence>
<keyword evidence="4 11" id="KW-0235">DNA replication</keyword>
<dbReference type="Pfam" id="PF12169">
    <property type="entry name" value="DNA_pol3_gamma3"/>
    <property type="match status" value="1"/>
</dbReference>
<keyword evidence="3 11" id="KW-0548">Nucleotidyltransferase</keyword>
<feature type="region of interest" description="Disordered" evidence="12">
    <location>
        <begin position="448"/>
        <end position="481"/>
    </location>
</feature>
<dbReference type="GO" id="GO:0009360">
    <property type="term" value="C:DNA polymerase III complex"/>
    <property type="evidence" value="ECO:0007669"/>
    <property type="project" value="InterPro"/>
</dbReference>
<dbReference type="GO" id="GO:0003887">
    <property type="term" value="F:DNA-directed DNA polymerase activity"/>
    <property type="evidence" value="ECO:0007669"/>
    <property type="project" value="UniProtKB-KW"/>
</dbReference>
<evidence type="ECO:0000313" key="15">
    <source>
        <dbReference type="Proteomes" id="UP000186917"/>
    </source>
</evidence>
<protein>
    <recommendedName>
        <fullName evidence="11">DNA polymerase III subunit gamma/tau</fullName>
        <ecNumber evidence="11">2.7.7.7</ecNumber>
    </recommendedName>
</protein>
<accession>A0A1N7Q7N5</accession>
<comment type="subunit">
    <text evidence="11">DNA polymerase III contains a core (composed of alpha, epsilon and theta chains) that associates with a tau subunit. This core dimerizes to form the POLIII' complex. PolIII' associates with the gamma complex (composed of gamma, delta, delta', psi and chi chains) and with the beta chain to form the complete DNA polymerase III complex.</text>
</comment>
<name>A0A1N7Q7N5_9BACT</name>
<dbReference type="Pfam" id="PF22608">
    <property type="entry name" value="DNAX_ATPase_lid"/>
    <property type="match status" value="1"/>
</dbReference>
<evidence type="ECO:0000256" key="11">
    <source>
        <dbReference type="RuleBase" id="RU364063"/>
    </source>
</evidence>
<dbReference type="GO" id="GO:0005524">
    <property type="term" value="F:ATP binding"/>
    <property type="evidence" value="ECO:0007669"/>
    <property type="project" value="UniProtKB-KW"/>
</dbReference>
<dbReference type="InterPro" id="IPR003593">
    <property type="entry name" value="AAA+_ATPase"/>
</dbReference>
<evidence type="ECO:0000256" key="6">
    <source>
        <dbReference type="ARBA" id="ARBA00022741"/>
    </source>
</evidence>
<dbReference type="CDD" id="cd00009">
    <property type="entry name" value="AAA"/>
    <property type="match status" value="1"/>
</dbReference>
<dbReference type="InterPro" id="IPR012763">
    <property type="entry name" value="DNA_pol_III_sug/sutau_N"/>
</dbReference>
<dbReference type="PANTHER" id="PTHR11669">
    <property type="entry name" value="REPLICATION FACTOR C / DNA POLYMERASE III GAMMA-TAU SUBUNIT"/>
    <property type="match status" value="1"/>
</dbReference>
<evidence type="ECO:0000256" key="3">
    <source>
        <dbReference type="ARBA" id="ARBA00022695"/>
    </source>
</evidence>
<dbReference type="FunFam" id="3.40.50.300:FF:000014">
    <property type="entry name" value="DNA polymerase III subunit gamma/tau"/>
    <property type="match status" value="1"/>
</dbReference>
<dbReference type="SUPFAM" id="SSF48019">
    <property type="entry name" value="post-AAA+ oligomerization domain-like"/>
    <property type="match status" value="1"/>
</dbReference>
<evidence type="ECO:0000256" key="12">
    <source>
        <dbReference type="SAM" id="MobiDB-lite"/>
    </source>
</evidence>
<dbReference type="Pfam" id="PF13177">
    <property type="entry name" value="DNA_pol3_delta2"/>
    <property type="match status" value="1"/>
</dbReference>
<dbReference type="Proteomes" id="UP000186917">
    <property type="component" value="Unassembled WGS sequence"/>
</dbReference>
<feature type="domain" description="AAA+ ATPase" evidence="13">
    <location>
        <begin position="71"/>
        <end position="214"/>
    </location>
</feature>
<keyword evidence="7" id="KW-0862">Zinc</keyword>
<keyword evidence="2 11" id="KW-0808">Transferase</keyword>
<evidence type="ECO:0000256" key="4">
    <source>
        <dbReference type="ARBA" id="ARBA00022705"/>
    </source>
</evidence>
<dbReference type="NCBIfam" id="TIGR02397">
    <property type="entry name" value="dnaX_nterm"/>
    <property type="match status" value="1"/>
</dbReference>